<dbReference type="SUPFAM" id="SSF57850">
    <property type="entry name" value="RING/U-box"/>
    <property type="match status" value="1"/>
</dbReference>
<evidence type="ECO:0000259" key="3">
    <source>
        <dbReference type="PROSITE" id="PS50089"/>
    </source>
</evidence>
<dbReference type="EMBL" id="JACEFO010001742">
    <property type="protein sequence ID" value="KAF8713030.1"/>
    <property type="molecule type" value="Genomic_DNA"/>
</dbReference>
<dbReference type="AlphaFoldDB" id="A0A835C0C9"/>
<dbReference type="InterPro" id="IPR013083">
    <property type="entry name" value="Znf_RING/FYVE/PHD"/>
</dbReference>
<feature type="domain" description="RING-type" evidence="3">
    <location>
        <begin position="1074"/>
        <end position="1114"/>
    </location>
</feature>
<evidence type="ECO:0000313" key="5">
    <source>
        <dbReference type="Proteomes" id="UP000636709"/>
    </source>
</evidence>
<keyword evidence="1" id="KW-0863">Zinc-finger</keyword>
<keyword evidence="5" id="KW-1185">Reference proteome</keyword>
<evidence type="ECO:0000256" key="1">
    <source>
        <dbReference type="PROSITE-ProRule" id="PRU00175"/>
    </source>
</evidence>
<dbReference type="Pfam" id="PF13639">
    <property type="entry name" value="zf-RING_2"/>
    <property type="match status" value="1"/>
</dbReference>
<dbReference type="InterPro" id="IPR001841">
    <property type="entry name" value="Znf_RING"/>
</dbReference>
<reference evidence="4" key="1">
    <citation type="submission" date="2020-07" db="EMBL/GenBank/DDBJ databases">
        <title>Genome sequence and genetic diversity analysis of an under-domesticated orphan crop, white fonio (Digitaria exilis).</title>
        <authorList>
            <person name="Bennetzen J.L."/>
            <person name="Chen S."/>
            <person name="Ma X."/>
            <person name="Wang X."/>
            <person name="Yssel A.E.J."/>
            <person name="Chaluvadi S.R."/>
            <person name="Johnson M."/>
            <person name="Gangashetty P."/>
            <person name="Hamidou F."/>
            <person name="Sanogo M.D."/>
            <person name="Zwaenepoel A."/>
            <person name="Wallace J."/>
            <person name="Van De Peer Y."/>
            <person name="Van Deynze A."/>
        </authorList>
    </citation>
    <scope>NUCLEOTIDE SEQUENCE</scope>
    <source>
        <tissue evidence="4">Leaves</tissue>
    </source>
</reference>
<keyword evidence="1" id="KW-0479">Metal-binding</keyword>
<sequence length="1166" mass="127827">MRRSRWAAPLHRVEHRHQQAVMVMEEALHALLHDLLHFRRARRLKAGHHRASGTVSRGATCCPGPMTLHPSSRFFGTVPWSVFVQRSMVDGDKSIMDGVRRMRDAQQGTRCKMKGAPANQIGLGCWNSGCSKEEPPIAGHRHVRDLWISIDLNRGRISALWAALRRRLHHQLKVRDGQSLLARTTQPRGSEVLEPEEQVPVFPAYEARPSSCKLDVAVAYLMMRCTQGLPPASCRAGRDSEVGIMAAVKGEHSRWLDYIRPEMLRSRDHPPGLQGDAEFRGLACGGALARSRHRGQRAEARWHAHNGGIIAVMLMSSLEDDRLLCINRLLNLRPSTYASSTSVSPFPRPQQPRNPRILRSSTATTAMTNGAPLLALRANEHGGTARDHHPDQRPARVGGACEGRSLTTKAKQNCHGYQPSAQEVADKARPVPIRRQEKQASSMQDQPLATPTVGLLSTPRITQLVGASPHSLQDSVSQIRSLYHRQDDEYICPQPNYTRRMTTSYCTSRAAATTAILASQVLLASSSDDVLHQAPAAIRCKPSRPAMPVLQASSFDTVPHRIDNCRATPAAMVKMGLPIDASKKVTTLVAPLLHVLQVDMPLCHRALQPPPPPHNLLAATTISDERRRESSAEDAADSPQPRPARRHRPHAPATAGRCPRGLTQPGLHNDDAPTKTSPPRPALDGKLAPPVSPLRHFSVPSPTPSLRHINSFSLRKSECPTGHVSAAPPCTGGFLHMSTPEDGRLLCNTRLSLSDPAMAGGLRVNVWAEVGQEKRAIGELSSTQPDVAVPPVVLGGKFVLRHDLAVAAAVRLHYRVLDPSSAATSSDVDEQQEERFLVLGDHDEDDDQEETDDDSDDEGGFGIPLLAAPAGSVVVFPDDGEFLGPARFAAVENAAAFMRVAAAAAASSEVTTGGDEEEIKEIVVLYRYTRFSKTTRGGVEPCRRTKLHHLRFVVSHSGDMASSLAMAGSSLGPLIYPGVFRQHLHDVWKNLAAPAMETIPPGAVRLHVVVDAGILRREDYSPERMAHVRGALATRILDAWPPEYYHVGMELHLPEAVTASRRIGEGEEEEDDECCVCFEVLESGMAAWPGCGHVFHGACLEKALERNQTCPLCRRKLFFCLYDDDEVFLHVHVKFVAQWTTLLYVHARTSFGTRKLGVMASRDTPR</sequence>
<dbReference type="PROSITE" id="PS50089">
    <property type="entry name" value="ZF_RING_2"/>
    <property type="match status" value="1"/>
</dbReference>
<dbReference type="InterPro" id="IPR047126">
    <property type="entry name" value="RNF141-like"/>
</dbReference>
<organism evidence="4 5">
    <name type="scientific">Digitaria exilis</name>
    <dbReference type="NCBI Taxonomy" id="1010633"/>
    <lineage>
        <taxon>Eukaryota</taxon>
        <taxon>Viridiplantae</taxon>
        <taxon>Streptophyta</taxon>
        <taxon>Embryophyta</taxon>
        <taxon>Tracheophyta</taxon>
        <taxon>Spermatophyta</taxon>
        <taxon>Magnoliopsida</taxon>
        <taxon>Liliopsida</taxon>
        <taxon>Poales</taxon>
        <taxon>Poaceae</taxon>
        <taxon>PACMAD clade</taxon>
        <taxon>Panicoideae</taxon>
        <taxon>Panicodae</taxon>
        <taxon>Paniceae</taxon>
        <taxon>Anthephorinae</taxon>
        <taxon>Digitaria</taxon>
    </lineage>
</organism>
<comment type="caution">
    <text evidence="4">The sequence shown here is derived from an EMBL/GenBank/DDBJ whole genome shotgun (WGS) entry which is preliminary data.</text>
</comment>
<dbReference type="Proteomes" id="UP000636709">
    <property type="component" value="Unassembled WGS sequence"/>
</dbReference>
<feature type="region of interest" description="Disordered" evidence="2">
    <location>
        <begin position="337"/>
        <end position="356"/>
    </location>
</feature>
<dbReference type="SMART" id="SM00184">
    <property type="entry name" value="RING"/>
    <property type="match status" value="1"/>
</dbReference>
<protein>
    <recommendedName>
        <fullName evidence="3">RING-type domain-containing protein</fullName>
    </recommendedName>
</protein>
<feature type="compositionally biased region" description="Acidic residues" evidence="2">
    <location>
        <begin position="842"/>
        <end position="859"/>
    </location>
</feature>
<dbReference type="Gene3D" id="3.30.40.10">
    <property type="entry name" value="Zinc/RING finger domain, C3HC4 (zinc finger)"/>
    <property type="match status" value="1"/>
</dbReference>
<feature type="region of interest" description="Disordered" evidence="2">
    <location>
        <begin position="623"/>
        <end position="705"/>
    </location>
</feature>
<feature type="region of interest" description="Disordered" evidence="2">
    <location>
        <begin position="838"/>
        <end position="861"/>
    </location>
</feature>
<dbReference type="OrthoDB" id="620960at2759"/>
<evidence type="ECO:0000256" key="2">
    <source>
        <dbReference type="SAM" id="MobiDB-lite"/>
    </source>
</evidence>
<proteinExistence type="predicted"/>
<evidence type="ECO:0000313" key="4">
    <source>
        <dbReference type="EMBL" id="KAF8713030.1"/>
    </source>
</evidence>
<gene>
    <name evidence="4" type="ORF">HU200_028820</name>
</gene>
<keyword evidence="1" id="KW-0862">Zinc</keyword>
<name>A0A835C0C9_9POAL</name>
<dbReference type="PANTHER" id="PTHR12109">
    <property type="entry name" value="RING FINGER PROTEIN 141-RELATED"/>
    <property type="match status" value="1"/>
</dbReference>
<dbReference type="GO" id="GO:0008270">
    <property type="term" value="F:zinc ion binding"/>
    <property type="evidence" value="ECO:0007669"/>
    <property type="project" value="UniProtKB-KW"/>
</dbReference>
<accession>A0A835C0C9</accession>